<evidence type="ECO:0000256" key="2">
    <source>
        <dbReference type="SAM" id="Phobius"/>
    </source>
</evidence>
<proteinExistence type="predicted"/>
<feature type="region of interest" description="Disordered" evidence="1">
    <location>
        <begin position="125"/>
        <end position="152"/>
    </location>
</feature>
<reference evidence="3" key="2">
    <citation type="submission" date="2014-03" db="EMBL/GenBank/DDBJ databases">
        <authorList>
            <person name="Genoscope - CEA"/>
        </authorList>
    </citation>
    <scope>NUCLEOTIDE SEQUENCE</scope>
</reference>
<evidence type="ECO:0000256" key="1">
    <source>
        <dbReference type="SAM" id="MobiDB-lite"/>
    </source>
</evidence>
<feature type="transmembrane region" description="Helical" evidence="2">
    <location>
        <begin position="295"/>
        <end position="318"/>
    </location>
</feature>
<dbReference type="AlphaFoldDB" id="A0A060WK30"/>
<dbReference type="PaxDb" id="8022-A0A060WK30"/>
<feature type="region of interest" description="Disordered" evidence="1">
    <location>
        <begin position="169"/>
        <end position="245"/>
    </location>
</feature>
<evidence type="ECO:0000313" key="3">
    <source>
        <dbReference type="EMBL" id="CDQ65594.1"/>
    </source>
</evidence>
<feature type="compositionally biased region" description="Basic residues" evidence="1">
    <location>
        <begin position="179"/>
        <end position="196"/>
    </location>
</feature>
<keyword evidence="2" id="KW-1133">Transmembrane helix</keyword>
<protein>
    <submittedName>
        <fullName evidence="3">Uncharacterized protein</fullName>
    </submittedName>
</protein>
<feature type="transmembrane region" description="Helical" evidence="2">
    <location>
        <begin position="324"/>
        <end position="342"/>
    </location>
</feature>
<keyword evidence="2" id="KW-0812">Transmembrane</keyword>
<feature type="compositionally biased region" description="Low complexity" evidence="1">
    <location>
        <begin position="134"/>
        <end position="152"/>
    </location>
</feature>
<feature type="compositionally biased region" description="Low complexity" evidence="1">
    <location>
        <begin position="212"/>
        <end position="237"/>
    </location>
</feature>
<evidence type="ECO:0000313" key="4">
    <source>
        <dbReference type="Proteomes" id="UP000193380"/>
    </source>
</evidence>
<dbReference type="STRING" id="8022.A0A060WK30"/>
<gene>
    <name evidence="3" type="ORF">GSONMT00073576001</name>
</gene>
<organism evidence="3 4">
    <name type="scientific">Oncorhynchus mykiss</name>
    <name type="common">Rainbow trout</name>
    <name type="synonym">Salmo gairdneri</name>
    <dbReference type="NCBI Taxonomy" id="8022"/>
    <lineage>
        <taxon>Eukaryota</taxon>
        <taxon>Metazoa</taxon>
        <taxon>Chordata</taxon>
        <taxon>Craniata</taxon>
        <taxon>Vertebrata</taxon>
        <taxon>Euteleostomi</taxon>
        <taxon>Actinopterygii</taxon>
        <taxon>Neopterygii</taxon>
        <taxon>Teleostei</taxon>
        <taxon>Protacanthopterygii</taxon>
        <taxon>Salmoniformes</taxon>
        <taxon>Salmonidae</taxon>
        <taxon>Salmoninae</taxon>
        <taxon>Oncorhynchus</taxon>
    </lineage>
</organism>
<keyword evidence="2" id="KW-0472">Membrane</keyword>
<accession>A0A060WK30</accession>
<dbReference type="EMBL" id="FR904512">
    <property type="protein sequence ID" value="CDQ65594.1"/>
    <property type="molecule type" value="Genomic_DNA"/>
</dbReference>
<name>A0A060WK30_ONCMY</name>
<reference evidence="3" key="1">
    <citation type="journal article" date="2014" name="Nat. Commun.">
        <title>The rainbow trout genome provides novel insights into evolution after whole-genome duplication in vertebrates.</title>
        <authorList>
            <person name="Berthelot C."/>
            <person name="Brunet F."/>
            <person name="Chalopin D."/>
            <person name="Juanchich A."/>
            <person name="Bernard M."/>
            <person name="Noel B."/>
            <person name="Bento P."/>
            <person name="Da Silva C."/>
            <person name="Labadie K."/>
            <person name="Alberti A."/>
            <person name="Aury J.M."/>
            <person name="Louis A."/>
            <person name="Dehais P."/>
            <person name="Bardou P."/>
            <person name="Montfort J."/>
            <person name="Klopp C."/>
            <person name="Cabau C."/>
            <person name="Gaspin C."/>
            <person name="Thorgaard G.H."/>
            <person name="Boussaha M."/>
            <person name="Quillet E."/>
            <person name="Guyomard R."/>
            <person name="Galiana D."/>
            <person name="Bobe J."/>
            <person name="Volff J.N."/>
            <person name="Genet C."/>
            <person name="Wincker P."/>
            <person name="Jaillon O."/>
            <person name="Roest Crollius H."/>
            <person name="Guiguen Y."/>
        </authorList>
    </citation>
    <scope>NUCLEOTIDE SEQUENCE [LARGE SCALE GENOMIC DNA]</scope>
</reference>
<sequence length="353" mass="36810">MLLKEGGEMPRCSCQSILASATGGIGPGEDPSETSDALLVLEGLDSEEVGELGLGGEEFKGGVPGQEGETDMGQDLMRQVHSLAGEFCACDPQVCPSPLDALGSAAALTSSLSLASSNVTGQSAAEASATLSGTLPSQDPPSQTSQPQSRATTPKLGVMLRAASPVVVEGAAGGEKTTRGKSRKGSLKIRLSKLFRTKSSSGSSHLLDKRPSLASSTSSGGSLMDVWGSGSTSTDLDTGSKHQLPRPQSAFSPLAFGPAFTGETVSLEDVDISRRGVNSLHPPTPPPPPRRSLSLLGTFLSFLLTFSWCFFCHVPLFFSMCHSAAGLPLFTFFFFSGLFLLFHKKIDANTKVH</sequence>
<dbReference type="Proteomes" id="UP000193380">
    <property type="component" value="Unassembled WGS sequence"/>
</dbReference>